<dbReference type="InterPro" id="IPR011701">
    <property type="entry name" value="MFS"/>
</dbReference>
<comment type="caution">
    <text evidence="9">The sequence shown here is derived from an EMBL/GenBank/DDBJ whole genome shotgun (WGS) entry which is preliminary data.</text>
</comment>
<dbReference type="PANTHER" id="PTHR43266">
    <property type="entry name" value="MACROLIDE-EFFLUX PROTEIN"/>
    <property type="match status" value="1"/>
</dbReference>
<dbReference type="Pfam" id="PF01553">
    <property type="entry name" value="Acyltransferase"/>
    <property type="match status" value="1"/>
</dbReference>
<dbReference type="Pfam" id="PF07690">
    <property type="entry name" value="MFS_1"/>
    <property type="match status" value="1"/>
</dbReference>
<dbReference type="InterPro" id="IPR002123">
    <property type="entry name" value="Plipid/glycerol_acylTrfase"/>
</dbReference>
<evidence type="ECO:0000256" key="5">
    <source>
        <dbReference type="ARBA" id="ARBA00022989"/>
    </source>
</evidence>
<feature type="transmembrane region" description="Helical" evidence="7">
    <location>
        <begin position="365"/>
        <end position="391"/>
    </location>
</feature>
<keyword evidence="10" id="KW-1185">Reference proteome</keyword>
<feature type="domain" description="Phospholipid/glycerol acyltransferase" evidence="8">
    <location>
        <begin position="450"/>
        <end position="566"/>
    </location>
</feature>
<dbReference type="CDD" id="cd07989">
    <property type="entry name" value="LPLAT_AGPAT-like"/>
    <property type="match status" value="1"/>
</dbReference>
<feature type="transmembrane region" description="Helical" evidence="7">
    <location>
        <begin position="171"/>
        <end position="194"/>
    </location>
</feature>
<feature type="transmembrane region" description="Helical" evidence="7">
    <location>
        <begin position="49"/>
        <end position="73"/>
    </location>
</feature>
<dbReference type="InterPro" id="IPR036259">
    <property type="entry name" value="MFS_trans_sf"/>
</dbReference>
<name>A0ABV7LPG7_9GAMM</name>
<feature type="transmembrane region" description="Helical" evidence="7">
    <location>
        <begin position="226"/>
        <end position="246"/>
    </location>
</feature>
<feature type="transmembrane region" description="Helical" evidence="7">
    <location>
        <begin position="258"/>
        <end position="280"/>
    </location>
</feature>
<reference evidence="10" key="1">
    <citation type="journal article" date="2019" name="Int. J. Syst. Evol. Microbiol.">
        <title>The Global Catalogue of Microorganisms (GCM) 10K type strain sequencing project: providing services to taxonomists for standard genome sequencing and annotation.</title>
        <authorList>
            <consortium name="The Broad Institute Genomics Platform"/>
            <consortium name="The Broad Institute Genome Sequencing Center for Infectious Disease"/>
            <person name="Wu L."/>
            <person name="Ma J."/>
        </authorList>
    </citation>
    <scope>NUCLEOTIDE SEQUENCE [LARGE SCALE GENOMIC DNA]</scope>
    <source>
        <strain evidence="10">CECT 7698</strain>
    </source>
</reference>
<evidence type="ECO:0000256" key="1">
    <source>
        <dbReference type="ARBA" id="ARBA00004651"/>
    </source>
</evidence>
<accession>A0ABV7LPG7</accession>
<evidence type="ECO:0000313" key="9">
    <source>
        <dbReference type="EMBL" id="MFC3284293.1"/>
    </source>
</evidence>
<gene>
    <name evidence="9" type="ORF">ACFOEV_11835</name>
</gene>
<evidence type="ECO:0000256" key="7">
    <source>
        <dbReference type="SAM" id="Phobius"/>
    </source>
</evidence>
<keyword evidence="6 7" id="KW-0472">Membrane</keyword>
<evidence type="ECO:0000256" key="3">
    <source>
        <dbReference type="ARBA" id="ARBA00022475"/>
    </source>
</evidence>
<comment type="subcellular location">
    <subcellularLocation>
        <location evidence="1">Cell membrane</location>
        <topology evidence="1">Multi-pass membrane protein</topology>
    </subcellularLocation>
</comment>
<dbReference type="CDD" id="cd06173">
    <property type="entry name" value="MFS_MefA_like"/>
    <property type="match status" value="1"/>
</dbReference>
<keyword evidence="4 7" id="KW-0812">Transmembrane</keyword>
<feature type="transmembrane region" description="Helical" evidence="7">
    <location>
        <begin position="328"/>
        <end position="353"/>
    </location>
</feature>
<evidence type="ECO:0000256" key="6">
    <source>
        <dbReference type="ARBA" id="ARBA00023136"/>
    </source>
</evidence>
<protein>
    <submittedName>
        <fullName evidence="9">MFS transporter</fullName>
    </submittedName>
</protein>
<keyword evidence="5 7" id="KW-1133">Transmembrane helix</keyword>
<evidence type="ECO:0000256" key="4">
    <source>
        <dbReference type="ARBA" id="ARBA00022692"/>
    </source>
</evidence>
<evidence type="ECO:0000313" key="10">
    <source>
        <dbReference type="Proteomes" id="UP001595579"/>
    </source>
</evidence>
<evidence type="ECO:0000256" key="2">
    <source>
        <dbReference type="ARBA" id="ARBA00022448"/>
    </source>
</evidence>
<dbReference type="SUPFAM" id="SSF103473">
    <property type="entry name" value="MFS general substrate transporter"/>
    <property type="match status" value="1"/>
</dbReference>
<dbReference type="SUPFAM" id="SSF69593">
    <property type="entry name" value="Glycerol-3-phosphate (1)-acyltransferase"/>
    <property type="match status" value="1"/>
</dbReference>
<dbReference type="Gene3D" id="1.20.1250.20">
    <property type="entry name" value="MFS general substrate transporter like domains"/>
    <property type="match status" value="1"/>
</dbReference>
<organism evidence="9 10">
    <name type="scientific">Litchfieldella rifensis</name>
    <dbReference type="NCBI Taxonomy" id="762643"/>
    <lineage>
        <taxon>Bacteria</taxon>
        <taxon>Pseudomonadati</taxon>
        <taxon>Pseudomonadota</taxon>
        <taxon>Gammaproteobacteria</taxon>
        <taxon>Oceanospirillales</taxon>
        <taxon>Halomonadaceae</taxon>
        <taxon>Litchfieldella</taxon>
    </lineage>
</organism>
<feature type="transmembrane region" description="Helical" evidence="7">
    <location>
        <begin position="85"/>
        <end position="102"/>
    </location>
</feature>
<evidence type="ECO:0000259" key="8">
    <source>
        <dbReference type="SMART" id="SM00563"/>
    </source>
</evidence>
<proteinExistence type="predicted"/>
<dbReference type="Proteomes" id="UP001595579">
    <property type="component" value="Unassembled WGS sequence"/>
</dbReference>
<dbReference type="PANTHER" id="PTHR43266:SF2">
    <property type="entry name" value="MAJOR FACILITATOR SUPERFAMILY (MFS) PROFILE DOMAIN-CONTAINING PROTEIN"/>
    <property type="match status" value="1"/>
</dbReference>
<keyword evidence="3" id="KW-1003">Cell membrane</keyword>
<dbReference type="SMART" id="SM00563">
    <property type="entry name" value="PlsC"/>
    <property type="match status" value="1"/>
</dbReference>
<feature type="transmembrane region" description="Helical" evidence="7">
    <location>
        <begin position="287"/>
        <end position="308"/>
    </location>
</feature>
<sequence>MSSRLLIQRRFAPLFWTQALGAFNDNLVRMVLLLLVWSVASQQDREYGWIPSLAAVVFLLPFLLLSSWGGMLGDRLDKQRLIRRLKLLELVIIGMASVAVWFESIVMLFVVLLLLGVQSALFEPVKYAILPQHLVPTELVNGNAWIGAGFFVAILAGTLLAESLMTLPEPWARLTVILALVGTASLGLMASFAVPPAPPRARIRVTWHPWRSTWEVLRQGVREKHLFPAMLGIAAFWFFGTCYLTLLPAWARNIVGGASSFSLLLTAFVLGVGGGALLCARFSAGRLELGLVPLGALLIGAASLYLASLAPLPGGMHELAILMGSGGFWQMLVGFALVGVGGGLYSVPLYTLIQVISREEQRARLISAANIINALLVAMALAYGIAMLVWLESGLRMFVASLGAMALIIGAGLLLRRPRPVLRLMIFALVHVIYRLRFHGRQHIPVRGAALVVCNHVSFMDALVLGGASPRPLRFLMDQPIYESPWLNWWFRIVGAIPVNSDRRDPGNVRRALNEVSHALRQGEVVMLFPEGRLTPDGEIQGFRRGLDMILARDPVPVVPAGLAGLWGSWTSHYGGRALTKLPRRFRARVALSFGEPLSAREARSALLETRVRKLKAEAEAWVTDRGKSPLAQS</sequence>
<dbReference type="RefSeq" id="WP_386774141.1">
    <property type="nucleotide sequence ID" value="NZ_JBHRUG010000026.1"/>
</dbReference>
<feature type="transmembrane region" description="Helical" evidence="7">
    <location>
        <begin position="12"/>
        <end position="37"/>
    </location>
</feature>
<keyword evidence="2" id="KW-0813">Transport</keyword>
<feature type="transmembrane region" description="Helical" evidence="7">
    <location>
        <begin position="397"/>
        <end position="414"/>
    </location>
</feature>
<feature type="transmembrane region" description="Helical" evidence="7">
    <location>
        <begin position="142"/>
        <end position="165"/>
    </location>
</feature>
<dbReference type="EMBL" id="JBHRUG010000026">
    <property type="protein sequence ID" value="MFC3284293.1"/>
    <property type="molecule type" value="Genomic_DNA"/>
</dbReference>